<evidence type="ECO:0000256" key="6">
    <source>
        <dbReference type="PROSITE-ProRule" id="PRU00169"/>
    </source>
</evidence>
<evidence type="ECO:0000259" key="8">
    <source>
        <dbReference type="PROSITE" id="PS50110"/>
    </source>
</evidence>
<reference evidence="9" key="1">
    <citation type="journal article" date="2014" name="Int. J. Syst. Evol. Microbiol.">
        <title>Complete genome sequence of Corynebacterium casei LMG S-19264T (=DSM 44701T), isolated from a smear-ripened cheese.</title>
        <authorList>
            <consortium name="US DOE Joint Genome Institute (JGI-PGF)"/>
            <person name="Walter F."/>
            <person name="Albersmeier A."/>
            <person name="Kalinowski J."/>
            <person name="Ruckert C."/>
        </authorList>
    </citation>
    <scope>NUCLEOTIDE SEQUENCE</scope>
    <source>
        <strain evidence="9">CCM 7684</strain>
    </source>
</reference>
<dbReference type="Gene3D" id="1.10.10.10">
    <property type="entry name" value="Winged helix-like DNA-binding domain superfamily/Winged helix DNA-binding domain"/>
    <property type="match status" value="1"/>
</dbReference>
<evidence type="ECO:0000259" key="7">
    <source>
        <dbReference type="PROSITE" id="PS50043"/>
    </source>
</evidence>
<gene>
    <name evidence="9" type="primary">fixJ</name>
    <name evidence="9" type="ORF">GCM10007276_04610</name>
</gene>
<accession>A0A8J2VLG2</accession>
<dbReference type="PRINTS" id="PR00038">
    <property type="entry name" value="HTHLUXR"/>
</dbReference>
<dbReference type="PROSITE" id="PS00622">
    <property type="entry name" value="HTH_LUXR_1"/>
    <property type="match status" value="1"/>
</dbReference>
<evidence type="ECO:0000256" key="3">
    <source>
        <dbReference type="ARBA" id="ARBA00023015"/>
    </source>
</evidence>
<proteinExistence type="predicted"/>
<evidence type="ECO:0000256" key="2">
    <source>
        <dbReference type="ARBA" id="ARBA00023012"/>
    </source>
</evidence>
<feature type="modified residue" description="4-aspartylphosphate" evidence="6">
    <location>
        <position position="55"/>
    </location>
</feature>
<dbReference type="Proteomes" id="UP000602745">
    <property type="component" value="Unassembled WGS sequence"/>
</dbReference>
<comment type="caution">
    <text evidence="9">The sequence shown here is derived from an EMBL/GenBank/DDBJ whole genome shotgun (WGS) entry which is preliminary data.</text>
</comment>
<sequence>MQASAVVHVIDDDAAARDSLSFLLESSGFKVETYASVEDFLARGSPAAHGCVITDVCMRGATGLDLLTIMKRESIHLPVIVISGRGNIRMAVEAIRMGALDFIEKPFFEDDIVAAVTLALERNVRAAPAQDGSRAEIVRRMSLLSGRERDVLKGLLAGQPNKIIAHRLGISPRTVEIHRANLMNKMQADTLSSLVTMAILAKGHLDAEDL</sequence>
<evidence type="ECO:0000256" key="5">
    <source>
        <dbReference type="ARBA" id="ARBA00023163"/>
    </source>
</evidence>
<keyword evidence="4 9" id="KW-0238">DNA-binding</keyword>
<keyword evidence="1 6" id="KW-0597">Phosphoprotein</keyword>
<name>A0A8J2VLG2_9RHOB</name>
<dbReference type="PANTHER" id="PTHR44688">
    <property type="entry name" value="DNA-BINDING TRANSCRIPTIONAL ACTIVATOR DEVR_DOSR"/>
    <property type="match status" value="1"/>
</dbReference>
<dbReference type="FunFam" id="3.40.50.2300:FF:000018">
    <property type="entry name" value="DNA-binding transcriptional regulator NtrC"/>
    <property type="match status" value="1"/>
</dbReference>
<dbReference type="SMART" id="SM00421">
    <property type="entry name" value="HTH_LUXR"/>
    <property type="match status" value="1"/>
</dbReference>
<dbReference type="PROSITE" id="PS50110">
    <property type="entry name" value="RESPONSE_REGULATORY"/>
    <property type="match status" value="1"/>
</dbReference>
<dbReference type="EMBL" id="BMCP01000001">
    <property type="protein sequence ID" value="GGE30476.1"/>
    <property type="molecule type" value="Genomic_DNA"/>
</dbReference>
<dbReference type="Pfam" id="PF00196">
    <property type="entry name" value="GerE"/>
    <property type="match status" value="1"/>
</dbReference>
<feature type="domain" description="HTH luxR-type" evidence="7">
    <location>
        <begin position="137"/>
        <end position="202"/>
    </location>
</feature>
<dbReference type="PROSITE" id="PS50043">
    <property type="entry name" value="HTH_LUXR_2"/>
    <property type="match status" value="1"/>
</dbReference>
<evidence type="ECO:0000313" key="9">
    <source>
        <dbReference type="EMBL" id="GGE30476.1"/>
    </source>
</evidence>
<dbReference type="SUPFAM" id="SSF52172">
    <property type="entry name" value="CheY-like"/>
    <property type="match status" value="1"/>
</dbReference>
<dbReference type="PANTHER" id="PTHR44688:SF16">
    <property type="entry name" value="DNA-BINDING TRANSCRIPTIONAL ACTIVATOR DEVR_DOSR"/>
    <property type="match status" value="1"/>
</dbReference>
<dbReference type="CDD" id="cd06170">
    <property type="entry name" value="LuxR_C_like"/>
    <property type="match status" value="1"/>
</dbReference>
<dbReference type="RefSeq" id="WP_188408082.1">
    <property type="nucleotide sequence ID" value="NZ_BMCP01000001.1"/>
</dbReference>
<dbReference type="InterPro" id="IPR036388">
    <property type="entry name" value="WH-like_DNA-bd_sf"/>
</dbReference>
<dbReference type="SUPFAM" id="SSF46894">
    <property type="entry name" value="C-terminal effector domain of the bipartite response regulators"/>
    <property type="match status" value="1"/>
</dbReference>
<evidence type="ECO:0000256" key="1">
    <source>
        <dbReference type="ARBA" id="ARBA00022553"/>
    </source>
</evidence>
<keyword evidence="5" id="KW-0804">Transcription</keyword>
<dbReference type="GO" id="GO:0000160">
    <property type="term" value="P:phosphorelay signal transduction system"/>
    <property type="evidence" value="ECO:0007669"/>
    <property type="project" value="UniProtKB-KW"/>
</dbReference>
<protein>
    <submittedName>
        <fullName evidence="9">DNA-binding response regulator</fullName>
    </submittedName>
</protein>
<dbReference type="Pfam" id="PF00072">
    <property type="entry name" value="Response_reg"/>
    <property type="match status" value="1"/>
</dbReference>
<dbReference type="InterPro" id="IPR011006">
    <property type="entry name" value="CheY-like_superfamily"/>
</dbReference>
<reference evidence="9" key="2">
    <citation type="submission" date="2020-09" db="EMBL/GenBank/DDBJ databases">
        <authorList>
            <person name="Sun Q."/>
            <person name="Sedlacek I."/>
        </authorList>
    </citation>
    <scope>NUCLEOTIDE SEQUENCE</scope>
    <source>
        <strain evidence="9">CCM 7684</strain>
    </source>
</reference>
<dbReference type="InterPro" id="IPR000792">
    <property type="entry name" value="Tscrpt_reg_LuxR_C"/>
</dbReference>
<dbReference type="Gene3D" id="3.40.50.2300">
    <property type="match status" value="1"/>
</dbReference>
<feature type="domain" description="Response regulatory" evidence="8">
    <location>
        <begin position="6"/>
        <end position="120"/>
    </location>
</feature>
<evidence type="ECO:0000256" key="4">
    <source>
        <dbReference type="ARBA" id="ARBA00023125"/>
    </source>
</evidence>
<dbReference type="SMART" id="SM00448">
    <property type="entry name" value="REC"/>
    <property type="match status" value="1"/>
</dbReference>
<evidence type="ECO:0000313" key="10">
    <source>
        <dbReference type="Proteomes" id="UP000602745"/>
    </source>
</evidence>
<dbReference type="InterPro" id="IPR016032">
    <property type="entry name" value="Sig_transdc_resp-reg_C-effctor"/>
</dbReference>
<keyword evidence="2" id="KW-0902">Two-component regulatory system</keyword>
<organism evidence="9 10">
    <name type="scientific">Agaricicola taiwanensis</name>
    <dbReference type="NCBI Taxonomy" id="591372"/>
    <lineage>
        <taxon>Bacteria</taxon>
        <taxon>Pseudomonadati</taxon>
        <taxon>Pseudomonadota</taxon>
        <taxon>Alphaproteobacteria</taxon>
        <taxon>Rhodobacterales</taxon>
        <taxon>Paracoccaceae</taxon>
        <taxon>Agaricicola</taxon>
    </lineage>
</organism>
<dbReference type="InterPro" id="IPR001789">
    <property type="entry name" value="Sig_transdc_resp-reg_receiver"/>
</dbReference>
<dbReference type="GO" id="GO:0003677">
    <property type="term" value="F:DNA binding"/>
    <property type="evidence" value="ECO:0007669"/>
    <property type="project" value="UniProtKB-KW"/>
</dbReference>
<dbReference type="GO" id="GO:0006355">
    <property type="term" value="P:regulation of DNA-templated transcription"/>
    <property type="evidence" value="ECO:0007669"/>
    <property type="project" value="InterPro"/>
</dbReference>
<keyword evidence="3" id="KW-0805">Transcription regulation</keyword>
<keyword evidence="10" id="KW-1185">Reference proteome</keyword>
<dbReference type="AlphaFoldDB" id="A0A8J2VLG2"/>